<proteinExistence type="inferred from homology"/>
<dbReference type="InterPro" id="IPR045865">
    <property type="entry name" value="ACT-like_dom_sf"/>
</dbReference>
<dbReference type="EC" id="2.2.1.6" evidence="8"/>
<evidence type="ECO:0000256" key="8">
    <source>
        <dbReference type="RuleBase" id="RU368092"/>
    </source>
</evidence>
<dbReference type="NCBIfam" id="NF008864">
    <property type="entry name" value="PRK11895.1"/>
    <property type="match status" value="1"/>
</dbReference>
<dbReference type="SUPFAM" id="SSF55021">
    <property type="entry name" value="ACT-like"/>
    <property type="match status" value="2"/>
</dbReference>
<dbReference type="Pfam" id="PF22629">
    <property type="entry name" value="ACT_AHAS_ss"/>
    <property type="match status" value="1"/>
</dbReference>
<name>A0A6J4SHE4_9ACTN</name>
<dbReference type="GO" id="GO:0009099">
    <property type="term" value="P:L-valine biosynthetic process"/>
    <property type="evidence" value="ECO:0007669"/>
    <property type="project" value="UniProtKB-UniRule"/>
</dbReference>
<comment type="similarity">
    <text evidence="3 8">Belongs to the acetolactate synthase small subunit family.</text>
</comment>
<dbReference type="PANTHER" id="PTHR30239">
    <property type="entry name" value="ACETOLACTATE SYNTHASE SMALL SUBUNIT"/>
    <property type="match status" value="1"/>
</dbReference>
<evidence type="ECO:0000256" key="5">
    <source>
        <dbReference type="ARBA" id="ARBA00022605"/>
    </source>
</evidence>
<dbReference type="InterPro" id="IPR054480">
    <property type="entry name" value="AHAS_small-like_ACT"/>
</dbReference>
<dbReference type="NCBIfam" id="TIGR00119">
    <property type="entry name" value="acolac_sm"/>
    <property type="match status" value="1"/>
</dbReference>
<evidence type="ECO:0000256" key="3">
    <source>
        <dbReference type="ARBA" id="ARBA00006341"/>
    </source>
</evidence>
<dbReference type="UniPathway" id="UPA00047">
    <property type="reaction ID" value="UER00055"/>
</dbReference>
<dbReference type="GO" id="GO:1990610">
    <property type="term" value="F:acetolactate synthase regulator activity"/>
    <property type="evidence" value="ECO:0007669"/>
    <property type="project" value="UniProtKB-UniRule"/>
</dbReference>
<sequence length="188" mass="20817">MAIMGEPGTKELLSLDELQATANAHSGRKHVLSILVENKAGVLTRIAGLFARRGFNIDTLTVGPTEDEQYSRITLTFDGAMHSVDQVTKQLHKLINVLKIRDLEPAETVARELALFKVAVEGAQRAEVMQISEIFRGKVVDVTRRSIIVEITGTTDKIEAFERMVRPFGLIEMMRTGEIAISRGRGET</sequence>
<organism evidence="10">
    <name type="scientific">uncultured Solirubrobacteraceae bacterium</name>
    <dbReference type="NCBI Taxonomy" id="1162706"/>
    <lineage>
        <taxon>Bacteria</taxon>
        <taxon>Bacillati</taxon>
        <taxon>Actinomycetota</taxon>
        <taxon>Thermoleophilia</taxon>
        <taxon>Solirubrobacterales</taxon>
        <taxon>Solirubrobacteraceae</taxon>
        <taxon>environmental samples</taxon>
    </lineage>
</organism>
<dbReference type="InterPro" id="IPR039557">
    <property type="entry name" value="AHAS_ACT"/>
</dbReference>
<keyword evidence="5 8" id="KW-0028">Amino-acid biosynthesis</keyword>
<dbReference type="Pfam" id="PF10369">
    <property type="entry name" value="ALS_ss_C"/>
    <property type="match status" value="1"/>
</dbReference>
<reference evidence="10" key="1">
    <citation type="submission" date="2020-02" db="EMBL/GenBank/DDBJ databases">
        <authorList>
            <person name="Meier V. D."/>
        </authorList>
    </citation>
    <scope>NUCLEOTIDE SEQUENCE</scope>
    <source>
        <strain evidence="10">AVDCRST_MAG67</strain>
    </source>
</reference>
<comment type="subunit">
    <text evidence="4 8">Dimer of large and small chains.</text>
</comment>
<dbReference type="AlphaFoldDB" id="A0A6J4SHE4"/>
<keyword evidence="6 8" id="KW-0100">Branched-chain amino acid biosynthesis</keyword>
<keyword evidence="8 10" id="KW-0808">Transferase</keyword>
<evidence type="ECO:0000256" key="7">
    <source>
        <dbReference type="ARBA" id="ARBA00048670"/>
    </source>
</evidence>
<dbReference type="FunFam" id="3.30.70.1150:FF:000001">
    <property type="entry name" value="Acetolactate synthase small subunit"/>
    <property type="match status" value="1"/>
</dbReference>
<comment type="function">
    <text evidence="8">Catalyzes the conversion of 2 pyruvate molecules into acetolactate in the first common step of the biosynthetic pathway of the branched-amino acids such as leucine, isoleucine, and valine.</text>
</comment>
<dbReference type="Gene3D" id="3.30.70.1150">
    <property type="entry name" value="ACT-like. Chain A, domain 2"/>
    <property type="match status" value="1"/>
</dbReference>
<comment type="pathway">
    <text evidence="1 8">Amino-acid biosynthesis; L-isoleucine biosynthesis; L-isoleucine from 2-oxobutanoate: step 1/4.</text>
</comment>
<dbReference type="Gene3D" id="3.30.70.260">
    <property type="match status" value="1"/>
</dbReference>
<evidence type="ECO:0000256" key="4">
    <source>
        <dbReference type="ARBA" id="ARBA00011744"/>
    </source>
</evidence>
<dbReference type="GO" id="GO:0009097">
    <property type="term" value="P:isoleucine biosynthetic process"/>
    <property type="evidence" value="ECO:0007669"/>
    <property type="project" value="UniProtKB-UniRule"/>
</dbReference>
<dbReference type="CDD" id="cd04878">
    <property type="entry name" value="ACT_AHAS"/>
    <property type="match status" value="1"/>
</dbReference>
<gene>
    <name evidence="10" type="ORF">AVDCRST_MAG67-1344</name>
</gene>
<comment type="pathway">
    <text evidence="2 8">Amino-acid biosynthesis; L-valine biosynthesis; L-valine from pyruvate: step 1/4.</text>
</comment>
<evidence type="ECO:0000256" key="6">
    <source>
        <dbReference type="ARBA" id="ARBA00023304"/>
    </source>
</evidence>
<dbReference type="InterPro" id="IPR027271">
    <property type="entry name" value="Acetolactate_synth/TF_NikR_C"/>
</dbReference>
<dbReference type="InterPro" id="IPR019455">
    <property type="entry name" value="Acetolactate_synth_ssu_C"/>
</dbReference>
<dbReference type="InterPro" id="IPR002912">
    <property type="entry name" value="ACT_dom"/>
</dbReference>
<dbReference type="GO" id="GO:0003984">
    <property type="term" value="F:acetolactate synthase activity"/>
    <property type="evidence" value="ECO:0007669"/>
    <property type="project" value="UniProtKB-UniRule"/>
</dbReference>
<evidence type="ECO:0000259" key="9">
    <source>
        <dbReference type="PROSITE" id="PS51671"/>
    </source>
</evidence>
<dbReference type="GO" id="GO:0005829">
    <property type="term" value="C:cytosol"/>
    <property type="evidence" value="ECO:0007669"/>
    <property type="project" value="TreeGrafter"/>
</dbReference>
<comment type="catalytic activity">
    <reaction evidence="7 8">
        <text>2 pyruvate + H(+) = (2S)-2-acetolactate + CO2</text>
        <dbReference type="Rhea" id="RHEA:25249"/>
        <dbReference type="ChEBI" id="CHEBI:15361"/>
        <dbReference type="ChEBI" id="CHEBI:15378"/>
        <dbReference type="ChEBI" id="CHEBI:16526"/>
        <dbReference type="ChEBI" id="CHEBI:58476"/>
        <dbReference type="EC" id="2.2.1.6"/>
    </reaction>
</comment>
<dbReference type="UniPathway" id="UPA00049">
    <property type="reaction ID" value="UER00059"/>
</dbReference>
<dbReference type="FunFam" id="3.30.70.260:FF:000001">
    <property type="entry name" value="Acetolactate synthase, small subunit"/>
    <property type="match status" value="1"/>
</dbReference>
<dbReference type="InterPro" id="IPR004789">
    <property type="entry name" value="Acetalactate_synth_ssu"/>
</dbReference>
<evidence type="ECO:0000313" key="10">
    <source>
        <dbReference type="EMBL" id="CAA9492354.1"/>
    </source>
</evidence>
<evidence type="ECO:0000256" key="1">
    <source>
        <dbReference type="ARBA" id="ARBA00004974"/>
    </source>
</evidence>
<accession>A0A6J4SHE4</accession>
<feature type="domain" description="ACT" evidence="9">
    <location>
        <begin position="31"/>
        <end position="105"/>
    </location>
</feature>
<evidence type="ECO:0000256" key="2">
    <source>
        <dbReference type="ARBA" id="ARBA00005025"/>
    </source>
</evidence>
<dbReference type="EMBL" id="CADCVQ010000064">
    <property type="protein sequence ID" value="CAA9492354.1"/>
    <property type="molecule type" value="Genomic_DNA"/>
</dbReference>
<protein>
    <recommendedName>
        <fullName evidence="8">Acetolactate synthase small subunit</fullName>
        <shortName evidence="8">AHAS</shortName>
        <shortName evidence="8">ALS</shortName>
        <ecNumber evidence="8">2.2.1.6</ecNumber>
    </recommendedName>
    <alternativeName>
        <fullName evidence="8">Acetohydroxy-acid synthase small subunit</fullName>
    </alternativeName>
</protein>
<dbReference type="PANTHER" id="PTHR30239:SF0">
    <property type="entry name" value="ACETOLACTATE SYNTHASE SMALL SUBUNIT 1, CHLOROPLASTIC"/>
    <property type="match status" value="1"/>
</dbReference>
<dbReference type="PROSITE" id="PS51671">
    <property type="entry name" value="ACT"/>
    <property type="match status" value="1"/>
</dbReference>